<dbReference type="Pfam" id="PF11901">
    <property type="entry name" value="DM9"/>
    <property type="match status" value="2"/>
</dbReference>
<dbReference type="InParanoid" id="A0A0Q9WQ87"/>
<dbReference type="AlphaFoldDB" id="A0A0Q9WQ87"/>
<evidence type="ECO:0000313" key="2">
    <source>
        <dbReference type="Proteomes" id="UP000007798"/>
    </source>
</evidence>
<dbReference type="Proteomes" id="UP000007798">
    <property type="component" value="Unassembled WGS sequence"/>
</dbReference>
<dbReference type="STRING" id="7260.A0A0Q9WQ87"/>
<dbReference type="EMBL" id="CH963846">
    <property type="protein sequence ID" value="KRF97539.1"/>
    <property type="molecule type" value="Genomic_DNA"/>
</dbReference>
<evidence type="ECO:0000313" key="1">
    <source>
        <dbReference type="EMBL" id="KRF97539.1"/>
    </source>
</evidence>
<dbReference type="PANTHER" id="PTHR31649:SF10">
    <property type="entry name" value="IP19903P-RELATED"/>
    <property type="match status" value="1"/>
</dbReference>
<gene>
    <name evidence="1" type="primary">Dwil\GK20871</name>
    <name evidence="1" type="ORF">Dwil_GK20871</name>
</gene>
<sequence>MIEWVRSSVNSPLPPNAFHVGQDGDGAEMYVGRAIFRGDILPAKVIPRRREAYVSHSGREHEITHYEVLVGQRFDWIGCGDGLVPNNAISTGKASTGENIYIGRAVYENTVTVGKIQQSCGCLYLSYQGKEISIRTYEVLVSMGQWVSTSANAPLPHNAFHAGHDSDGTPIYVGRCVYEGDHVAAKVIPSKGGAYVAYGGKEHKVTHYEVLVGHGYAWAACGGGHIPRNAVSTGKTRTGEPLYVGRGYHANSLMVGKVHPSHGCLYVPFGGNEITLRSYEVLVKN</sequence>
<organism evidence="1 2">
    <name type="scientific">Drosophila willistoni</name>
    <name type="common">Fruit fly</name>
    <dbReference type="NCBI Taxonomy" id="7260"/>
    <lineage>
        <taxon>Eukaryota</taxon>
        <taxon>Metazoa</taxon>
        <taxon>Ecdysozoa</taxon>
        <taxon>Arthropoda</taxon>
        <taxon>Hexapoda</taxon>
        <taxon>Insecta</taxon>
        <taxon>Pterygota</taxon>
        <taxon>Neoptera</taxon>
        <taxon>Endopterygota</taxon>
        <taxon>Diptera</taxon>
        <taxon>Brachycera</taxon>
        <taxon>Muscomorpha</taxon>
        <taxon>Ephydroidea</taxon>
        <taxon>Drosophilidae</taxon>
        <taxon>Drosophila</taxon>
        <taxon>Sophophora</taxon>
    </lineage>
</organism>
<proteinExistence type="predicted"/>
<dbReference type="SMR" id="A0A0Q9WQ87"/>
<keyword evidence="2" id="KW-1185">Reference proteome</keyword>
<dbReference type="OrthoDB" id="1925699at2759"/>
<dbReference type="PANTHER" id="PTHR31649">
    <property type="entry name" value="AGAP009604-PA"/>
    <property type="match status" value="1"/>
</dbReference>
<name>A0A0Q9WQ87_DROWI</name>
<accession>A0A0Q9WQ87</accession>
<dbReference type="InterPro" id="IPR006616">
    <property type="entry name" value="DM9_repeat"/>
</dbReference>
<reference evidence="1 2" key="1">
    <citation type="journal article" date="2007" name="Nature">
        <title>Evolution of genes and genomes on the Drosophila phylogeny.</title>
        <authorList>
            <consortium name="Drosophila 12 Genomes Consortium"/>
            <person name="Clark A.G."/>
            <person name="Eisen M.B."/>
            <person name="Smith D.R."/>
            <person name="Bergman C.M."/>
            <person name="Oliver B."/>
            <person name="Markow T.A."/>
            <person name="Kaufman T.C."/>
            <person name="Kellis M."/>
            <person name="Gelbart W."/>
            <person name="Iyer V.N."/>
            <person name="Pollard D.A."/>
            <person name="Sackton T.B."/>
            <person name="Larracuente A.M."/>
            <person name="Singh N.D."/>
            <person name="Abad J.P."/>
            <person name="Abt D.N."/>
            <person name="Adryan B."/>
            <person name="Aguade M."/>
            <person name="Akashi H."/>
            <person name="Anderson W.W."/>
            <person name="Aquadro C.F."/>
            <person name="Ardell D.H."/>
            <person name="Arguello R."/>
            <person name="Artieri C.G."/>
            <person name="Barbash D.A."/>
            <person name="Barker D."/>
            <person name="Barsanti P."/>
            <person name="Batterham P."/>
            <person name="Batzoglou S."/>
            <person name="Begun D."/>
            <person name="Bhutkar A."/>
            <person name="Blanco E."/>
            <person name="Bosak S.A."/>
            <person name="Bradley R.K."/>
            <person name="Brand A.D."/>
            <person name="Brent M.R."/>
            <person name="Brooks A.N."/>
            <person name="Brown R.H."/>
            <person name="Butlin R.K."/>
            <person name="Caggese C."/>
            <person name="Calvi B.R."/>
            <person name="Bernardo de Carvalho A."/>
            <person name="Caspi A."/>
            <person name="Castrezana S."/>
            <person name="Celniker S.E."/>
            <person name="Chang J.L."/>
            <person name="Chapple C."/>
            <person name="Chatterji S."/>
            <person name="Chinwalla A."/>
            <person name="Civetta A."/>
            <person name="Clifton S.W."/>
            <person name="Comeron J.M."/>
            <person name="Costello J.C."/>
            <person name="Coyne J.A."/>
            <person name="Daub J."/>
            <person name="David R.G."/>
            <person name="Delcher A.L."/>
            <person name="Delehaunty K."/>
            <person name="Do C.B."/>
            <person name="Ebling H."/>
            <person name="Edwards K."/>
            <person name="Eickbush T."/>
            <person name="Evans J.D."/>
            <person name="Filipski A."/>
            <person name="Findeiss S."/>
            <person name="Freyhult E."/>
            <person name="Fulton L."/>
            <person name="Fulton R."/>
            <person name="Garcia A.C."/>
            <person name="Gardiner A."/>
            <person name="Garfield D.A."/>
            <person name="Garvin B.E."/>
            <person name="Gibson G."/>
            <person name="Gilbert D."/>
            <person name="Gnerre S."/>
            <person name="Godfrey J."/>
            <person name="Good R."/>
            <person name="Gotea V."/>
            <person name="Gravely B."/>
            <person name="Greenberg A.J."/>
            <person name="Griffiths-Jones S."/>
            <person name="Gross S."/>
            <person name="Guigo R."/>
            <person name="Gustafson E.A."/>
            <person name="Haerty W."/>
            <person name="Hahn M.W."/>
            <person name="Halligan D.L."/>
            <person name="Halpern A.L."/>
            <person name="Halter G.M."/>
            <person name="Han M.V."/>
            <person name="Heger A."/>
            <person name="Hillier L."/>
            <person name="Hinrichs A.S."/>
            <person name="Holmes I."/>
            <person name="Hoskins R.A."/>
            <person name="Hubisz M.J."/>
            <person name="Hultmark D."/>
            <person name="Huntley M.A."/>
            <person name="Jaffe D.B."/>
            <person name="Jagadeeshan S."/>
            <person name="Jeck W.R."/>
            <person name="Johnson J."/>
            <person name="Jones C.D."/>
            <person name="Jordan W.C."/>
            <person name="Karpen G.H."/>
            <person name="Kataoka E."/>
            <person name="Keightley P.D."/>
            <person name="Kheradpour P."/>
            <person name="Kirkness E.F."/>
            <person name="Koerich L.B."/>
            <person name="Kristiansen K."/>
            <person name="Kudrna D."/>
            <person name="Kulathinal R.J."/>
            <person name="Kumar S."/>
            <person name="Kwok R."/>
            <person name="Lander E."/>
            <person name="Langley C.H."/>
            <person name="Lapoint R."/>
            <person name="Lazzaro B.P."/>
            <person name="Lee S.J."/>
            <person name="Levesque L."/>
            <person name="Li R."/>
            <person name="Lin C.F."/>
            <person name="Lin M.F."/>
            <person name="Lindblad-Toh K."/>
            <person name="Llopart A."/>
            <person name="Long M."/>
            <person name="Low L."/>
            <person name="Lozovsky E."/>
            <person name="Lu J."/>
            <person name="Luo M."/>
            <person name="Machado C.A."/>
            <person name="Makalowski W."/>
            <person name="Marzo M."/>
            <person name="Matsuda M."/>
            <person name="Matzkin L."/>
            <person name="McAllister B."/>
            <person name="McBride C.S."/>
            <person name="McKernan B."/>
            <person name="McKernan K."/>
            <person name="Mendez-Lago M."/>
            <person name="Minx P."/>
            <person name="Mollenhauer M.U."/>
            <person name="Montooth K."/>
            <person name="Mount S.M."/>
            <person name="Mu X."/>
            <person name="Myers E."/>
            <person name="Negre B."/>
            <person name="Newfeld S."/>
            <person name="Nielsen R."/>
            <person name="Noor M.A."/>
            <person name="O'Grady P."/>
            <person name="Pachter L."/>
            <person name="Papaceit M."/>
            <person name="Parisi M.J."/>
            <person name="Parisi M."/>
            <person name="Parts L."/>
            <person name="Pedersen J.S."/>
            <person name="Pesole G."/>
            <person name="Phillippy A.M."/>
            <person name="Ponting C.P."/>
            <person name="Pop M."/>
            <person name="Porcelli D."/>
            <person name="Powell J.R."/>
            <person name="Prohaska S."/>
            <person name="Pruitt K."/>
            <person name="Puig M."/>
            <person name="Quesneville H."/>
            <person name="Ram K.R."/>
            <person name="Rand D."/>
            <person name="Rasmussen M.D."/>
            <person name="Reed L.K."/>
            <person name="Reenan R."/>
            <person name="Reily A."/>
            <person name="Remington K.A."/>
            <person name="Rieger T.T."/>
            <person name="Ritchie M.G."/>
            <person name="Robin C."/>
            <person name="Rogers Y.H."/>
            <person name="Rohde C."/>
            <person name="Rozas J."/>
            <person name="Rubenfield M.J."/>
            <person name="Ruiz A."/>
            <person name="Russo S."/>
            <person name="Salzberg S.L."/>
            <person name="Sanchez-Gracia A."/>
            <person name="Saranga D.J."/>
            <person name="Sato H."/>
            <person name="Schaeffer S.W."/>
            <person name="Schatz M.C."/>
            <person name="Schlenke T."/>
            <person name="Schwartz R."/>
            <person name="Segarra C."/>
            <person name="Singh R.S."/>
            <person name="Sirot L."/>
            <person name="Sirota M."/>
            <person name="Sisneros N.B."/>
            <person name="Smith C.D."/>
            <person name="Smith T.F."/>
            <person name="Spieth J."/>
            <person name="Stage D.E."/>
            <person name="Stark A."/>
            <person name="Stephan W."/>
            <person name="Strausberg R.L."/>
            <person name="Strempel S."/>
            <person name="Sturgill D."/>
            <person name="Sutton G."/>
            <person name="Sutton G.G."/>
            <person name="Tao W."/>
            <person name="Teichmann S."/>
            <person name="Tobari Y.N."/>
            <person name="Tomimura Y."/>
            <person name="Tsolas J.M."/>
            <person name="Valente V.L."/>
            <person name="Venter E."/>
            <person name="Venter J.C."/>
            <person name="Vicario S."/>
            <person name="Vieira F.G."/>
            <person name="Vilella A.J."/>
            <person name="Villasante A."/>
            <person name="Walenz B."/>
            <person name="Wang J."/>
            <person name="Wasserman M."/>
            <person name="Watts T."/>
            <person name="Wilson D."/>
            <person name="Wilson R.K."/>
            <person name="Wing R.A."/>
            <person name="Wolfner M.F."/>
            <person name="Wong A."/>
            <person name="Wong G.K."/>
            <person name="Wu C.I."/>
            <person name="Wu G."/>
            <person name="Yamamoto D."/>
            <person name="Yang H.P."/>
            <person name="Yang S.P."/>
            <person name="Yorke J.A."/>
            <person name="Yoshida K."/>
            <person name="Zdobnov E."/>
            <person name="Zhang P."/>
            <person name="Zhang Y."/>
            <person name="Zimin A.V."/>
            <person name="Baldwin J."/>
            <person name="Abdouelleil A."/>
            <person name="Abdulkadir J."/>
            <person name="Abebe A."/>
            <person name="Abera B."/>
            <person name="Abreu J."/>
            <person name="Acer S.C."/>
            <person name="Aftuck L."/>
            <person name="Alexander A."/>
            <person name="An P."/>
            <person name="Anderson E."/>
            <person name="Anderson S."/>
            <person name="Arachi H."/>
            <person name="Azer M."/>
            <person name="Bachantsang P."/>
            <person name="Barry A."/>
            <person name="Bayul T."/>
            <person name="Berlin A."/>
            <person name="Bessette D."/>
            <person name="Bloom T."/>
            <person name="Blye J."/>
            <person name="Boguslavskiy L."/>
            <person name="Bonnet C."/>
            <person name="Boukhgalter B."/>
            <person name="Bourzgui I."/>
            <person name="Brown A."/>
            <person name="Cahill P."/>
            <person name="Channer S."/>
            <person name="Cheshatsang Y."/>
            <person name="Chuda L."/>
            <person name="Citroen M."/>
            <person name="Collymore A."/>
            <person name="Cooke P."/>
            <person name="Costello M."/>
            <person name="D'Aco K."/>
            <person name="Daza R."/>
            <person name="De Haan G."/>
            <person name="DeGray S."/>
            <person name="DeMaso C."/>
            <person name="Dhargay N."/>
            <person name="Dooley K."/>
            <person name="Dooley E."/>
            <person name="Doricent M."/>
            <person name="Dorje P."/>
            <person name="Dorjee K."/>
            <person name="Dupes A."/>
            <person name="Elong R."/>
            <person name="Falk J."/>
            <person name="Farina A."/>
            <person name="Faro S."/>
            <person name="Ferguson D."/>
            <person name="Fisher S."/>
            <person name="Foley C.D."/>
            <person name="Franke A."/>
            <person name="Friedrich D."/>
            <person name="Gadbois L."/>
            <person name="Gearin G."/>
            <person name="Gearin C.R."/>
            <person name="Giannoukos G."/>
            <person name="Goode T."/>
            <person name="Graham J."/>
            <person name="Grandbois E."/>
            <person name="Grewal S."/>
            <person name="Gyaltsen K."/>
            <person name="Hafez N."/>
            <person name="Hagos B."/>
            <person name="Hall J."/>
            <person name="Henson C."/>
            <person name="Hollinger A."/>
            <person name="Honan T."/>
            <person name="Huard M.D."/>
            <person name="Hughes L."/>
            <person name="Hurhula B."/>
            <person name="Husby M.E."/>
            <person name="Kamat A."/>
            <person name="Kanga B."/>
            <person name="Kashin S."/>
            <person name="Khazanovich D."/>
            <person name="Kisner P."/>
            <person name="Lance K."/>
            <person name="Lara M."/>
            <person name="Lee W."/>
            <person name="Lennon N."/>
            <person name="Letendre F."/>
            <person name="LeVine R."/>
            <person name="Lipovsky A."/>
            <person name="Liu X."/>
            <person name="Liu J."/>
            <person name="Liu S."/>
            <person name="Lokyitsang T."/>
            <person name="Lokyitsang Y."/>
            <person name="Lubonja R."/>
            <person name="Lui A."/>
            <person name="MacDonald P."/>
            <person name="Magnisalis V."/>
            <person name="Maru K."/>
            <person name="Matthews C."/>
            <person name="McCusker W."/>
            <person name="McDonough S."/>
            <person name="Mehta T."/>
            <person name="Meldrim J."/>
            <person name="Meneus L."/>
            <person name="Mihai O."/>
            <person name="Mihalev A."/>
            <person name="Mihova T."/>
            <person name="Mittelman R."/>
            <person name="Mlenga V."/>
            <person name="Montmayeur A."/>
            <person name="Mulrain L."/>
            <person name="Navidi A."/>
            <person name="Naylor J."/>
            <person name="Negash T."/>
            <person name="Nguyen T."/>
            <person name="Nguyen N."/>
            <person name="Nicol R."/>
            <person name="Norbu C."/>
            <person name="Norbu N."/>
            <person name="Novod N."/>
            <person name="O'Neill B."/>
            <person name="Osman S."/>
            <person name="Markiewicz E."/>
            <person name="Oyono O.L."/>
            <person name="Patti C."/>
            <person name="Phunkhang P."/>
            <person name="Pierre F."/>
            <person name="Priest M."/>
            <person name="Raghuraman S."/>
            <person name="Rege F."/>
            <person name="Reyes R."/>
            <person name="Rise C."/>
            <person name="Rogov P."/>
            <person name="Ross K."/>
            <person name="Ryan E."/>
            <person name="Settipalli S."/>
            <person name="Shea T."/>
            <person name="Sherpa N."/>
            <person name="Shi L."/>
            <person name="Shih D."/>
            <person name="Sparrow T."/>
            <person name="Spaulding J."/>
            <person name="Stalker J."/>
            <person name="Stange-Thomann N."/>
            <person name="Stavropoulos S."/>
            <person name="Stone C."/>
            <person name="Strader C."/>
            <person name="Tesfaye S."/>
            <person name="Thomson T."/>
            <person name="Thoulutsang Y."/>
            <person name="Thoulutsang D."/>
            <person name="Topham K."/>
            <person name="Topping I."/>
            <person name="Tsamla T."/>
            <person name="Vassiliev H."/>
            <person name="Vo A."/>
            <person name="Wangchuk T."/>
            <person name="Wangdi T."/>
            <person name="Weiand M."/>
            <person name="Wilkinson J."/>
            <person name="Wilson A."/>
            <person name="Yadav S."/>
            <person name="Young G."/>
            <person name="Yu Q."/>
            <person name="Zembek L."/>
            <person name="Zhong D."/>
            <person name="Zimmer A."/>
            <person name="Zwirko Z."/>
            <person name="Jaffe D.B."/>
            <person name="Alvarez P."/>
            <person name="Brockman W."/>
            <person name="Butler J."/>
            <person name="Chin C."/>
            <person name="Gnerre S."/>
            <person name="Grabherr M."/>
            <person name="Kleber M."/>
            <person name="Mauceli E."/>
            <person name="MacCallum I."/>
        </authorList>
    </citation>
    <scope>NUCLEOTIDE SEQUENCE [LARGE SCALE GENOMIC DNA]</scope>
    <source>
        <strain evidence="2">Tucson 14030-0811.24</strain>
    </source>
</reference>
<protein>
    <submittedName>
        <fullName evidence="1">Uncharacterized protein</fullName>
    </submittedName>
</protein>
<dbReference type="SMART" id="SM00696">
    <property type="entry name" value="DM9"/>
    <property type="match status" value="4"/>
</dbReference>